<evidence type="ECO:0000256" key="4">
    <source>
        <dbReference type="ARBA" id="ARBA00023125"/>
    </source>
</evidence>
<dbReference type="NCBIfam" id="NF009044">
    <property type="entry name" value="PRK12378.1"/>
    <property type="match status" value="1"/>
</dbReference>
<dbReference type="InterPro" id="IPR049083">
    <property type="entry name" value="TACO1_YebC_N"/>
</dbReference>
<dbReference type="EMBL" id="CAJHCP010000003">
    <property type="protein sequence ID" value="CAD6521575.1"/>
    <property type="molecule type" value="Genomic_DNA"/>
</dbReference>
<evidence type="ECO:0000256" key="3">
    <source>
        <dbReference type="ARBA" id="ARBA00023015"/>
    </source>
</evidence>
<comment type="caution">
    <text evidence="9">The sequence shown here is derived from an EMBL/GenBank/DDBJ whole genome shotgun (WGS) entry which is preliminary data.</text>
</comment>
<keyword evidence="4 6" id="KW-0238">DNA-binding</keyword>
<evidence type="ECO:0000256" key="1">
    <source>
        <dbReference type="ARBA" id="ARBA00008724"/>
    </source>
</evidence>
<evidence type="ECO:0000313" key="10">
    <source>
        <dbReference type="Proteomes" id="UP000598032"/>
    </source>
</evidence>
<dbReference type="PANTHER" id="PTHR12532:SF6">
    <property type="entry name" value="TRANSCRIPTIONAL REGULATORY PROTEIN YEBC-RELATED"/>
    <property type="match status" value="1"/>
</dbReference>
<dbReference type="InterPro" id="IPR017856">
    <property type="entry name" value="Integrase-like_N"/>
</dbReference>
<dbReference type="InterPro" id="IPR029072">
    <property type="entry name" value="YebC-like"/>
</dbReference>
<proteinExistence type="inferred from homology"/>
<keyword evidence="10" id="KW-1185">Reference proteome</keyword>
<dbReference type="PANTHER" id="PTHR12532">
    <property type="entry name" value="TRANSLATIONAL ACTIVATOR OF CYTOCHROME C OXIDASE 1"/>
    <property type="match status" value="1"/>
</dbReference>
<dbReference type="Pfam" id="PF01709">
    <property type="entry name" value="Transcrip_reg"/>
    <property type="match status" value="1"/>
</dbReference>
<gene>
    <name evidence="9" type="primary">yebC</name>
    <name evidence="9" type="ORF">LMG28140_01268</name>
</gene>
<dbReference type="Gene3D" id="3.30.70.980">
    <property type="match status" value="2"/>
</dbReference>
<reference evidence="9 10" key="1">
    <citation type="submission" date="2020-10" db="EMBL/GenBank/DDBJ databases">
        <authorList>
            <person name="Peeters C."/>
        </authorList>
    </citation>
    <scope>NUCLEOTIDE SEQUENCE [LARGE SCALE GENOMIC DNA]</scope>
    <source>
        <strain evidence="9 10">LMG 28140</strain>
    </source>
</reference>
<comment type="similarity">
    <text evidence="1 6">Belongs to the TACO1 family.</text>
</comment>
<dbReference type="Pfam" id="PF20772">
    <property type="entry name" value="TACO1_YebC_N"/>
    <property type="match status" value="1"/>
</dbReference>
<protein>
    <recommendedName>
        <fullName evidence="6">Probable transcriptional regulatory protein LMG28140_01268</fullName>
    </recommendedName>
</protein>
<evidence type="ECO:0000256" key="2">
    <source>
        <dbReference type="ARBA" id="ARBA00022490"/>
    </source>
</evidence>
<evidence type="ECO:0000313" key="9">
    <source>
        <dbReference type="EMBL" id="CAD6521575.1"/>
    </source>
</evidence>
<dbReference type="NCBIfam" id="TIGR01033">
    <property type="entry name" value="YebC/PmpR family DNA-binding transcriptional regulator"/>
    <property type="match status" value="1"/>
</dbReference>
<dbReference type="InterPro" id="IPR048300">
    <property type="entry name" value="TACO1_YebC-like_2nd/3rd_dom"/>
</dbReference>
<dbReference type="SUPFAM" id="SSF75625">
    <property type="entry name" value="YebC-like"/>
    <property type="match status" value="1"/>
</dbReference>
<keyword evidence="2 6" id="KW-0963">Cytoplasm</keyword>
<dbReference type="InterPro" id="IPR002876">
    <property type="entry name" value="Transcrip_reg_TACO1-like"/>
</dbReference>
<dbReference type="NCBIfam" id="NF001030">
    <property type="entry name" value="PRK00110.1"/>
    <property type="match status" value="1"/>
</dbReference>
<comment type="subcellular location">
    <subcellularLocation>
        <location evidence="6">Cytoplasm</location>
    </subcellularLocation>
</comment>
<organism evidence="9 10">
    <name type="scientific">Paraburkholderia metrosideri</name>
    <dbReference type="NCBI Taxonomy" id="580937"/>
    <lineage>
        <taxon>Bacteria</taxon>
        <taxon>Pseudomonadati</taxon>
        <taxon>Pseudomonadota</taxon>
        <taxon>Betaproteobacteria</taxon>
        <taxon>Burkholderiales</taxon>
        <taxon>Burkholderiaceae</taxon>
        <taxon>Paraburkholderia</taxon>
    </lineage>
</organism>
<keyword evidence="5 6" id="KW-0804">Transcription</keyword>
<evidence type="ECO:0000259" key="7">
    <source>
        <dbReference type="Pfam" id="PF01709"/>
    </source>
</evidence>
<accession>A0ABN7HLG1</accession>
<name>A0ABN7HLG1_9BURK</name>
<feature type="domain" description="TACO1/YebC-like second and third" evidence="7">
    <location>
        <begin position="161"/>
        <end position="316"/>
    </location>
</feature>
<evidence type="ECO:0000256" key="6">
    <source>
        <dbReference type="HAMAP-Rule" id="MF_00693"/>
    </source>
</evidence>
<dbReference type="Proteomes" id="UP000598032">
    <property type="component" value="Unassembled WGS sequence"/>
</dbReference>
<dbReference type="InterPro" id="IPR026564">
    <property type="entry name" value="Transcrip_reg_TACO1-like_dom3"/>
</dbReference>
<evidence type="ECO:0000256" key="5">
    <source>
        <dbReference type="ARBA" id="ARBA00023163"/>
    </source>
</evidence>
<keyword evidence="3 6" id="KW-0805">Transcription regulation</keyword>
<dbReference type="Gene3D" id="1.10.10.200">
    <property type="match status" value="1"/>
</dbReference>
<sequence>MVQRGSTYVGSIGSYRERRGKSAATGLTSRHRLPRSVTGGLIKKSFDIEACKTASSARPASQRQLHYACAPLARATEKGMAGHSKWANIKHKKAAADAKRGKVWTRLIKEIQVAARMGGGDIDSNPRLRLAVEKAYDANMPKDNVNRAIQRGVGGVDGATYEEIRYEGYGIGGAAVIVDTMTDNRTRTVAEVRHAFSKNGGNMGTDGSVSFMFDHVGQFLFAPGTAEDKLMEAALEAGADDVVTNDDGSIEVLCPPNDFPKVKSALEAAGFKAELAEVTMKPQTEVEFTGDDAVKMQKLLDALENLDDVQEVYTNAAIADE</sequence>
<evidence type="ECO:0000259" key="8">
    <source>
        <dbReference type="Pfam" id="PF20772"/>
    </source>
</evidence>
<feature type="domain" description="TACO1/YebC-like N-terminal" evidence="8">
    <location>
        <begin position="84"/>
        <end position="154"/>
    </location>
</feature>
<dbReference type="HAMAP" id="MF_00693">
    <property type="entry name" value="Transcrip_reg_TACO1"/>
    <property type="match status" value="1"/>
</dbReference>